<dbReference type="AlphaFoldDB" id="A0A3S4ZK72"/>
<proteinExistence type="predicted"/>
<organism evidence="1 2">
    <name type="scientific">Protopolystoma xenopodis</name>
    <dbReference type="NCBI Taxonomy" id="117903"/>
    <lineage>
        <taxon>Eukaryota</taxon>
        <taxon>Metazoa</taxon>
        <taxon>Spiralia</taxon>
        <taxon>Lophotrochozoa</taxon>
        <taxon>Platyhelminthes</taxon>
        <taxon>Monogenea</taxon>
        <taxon>Polyopisthocotylea</taxon>
        <taxon>Polystomatidea</taxon>
        <taxon>Polystomatidae</taxon>
        <taxon>Protopolystoma</taxon>
    </lineage>
</organism>
<dbReference type="Proteomes" id="UP000784294">
    <property type="component" value="Unassembled WGS sequence"/>
</dbReference>
<sequence length="196" mass="20932">MLSAAGLNSLPGHIQSVLLLNVLKLYCNLVNQLAKDVNFSDVIGQNPIVLSATSDSGDCSAGSKSAHINNIALSDEPSRSLNKSPTQSPIILNSPSGCITANALKPHILDTMASADKTTDITVQHVSTHDIISKPADLNSDLSTEHLVSCRLDETTARVLELTNLLIDKITLFVHSADLEVQERVSRSAESPSIHF</sequence>
<protein>
    <submittedName>
        <fullName evidence="1">Uncharacterized protein</fullName>
    </submittedName>
</protein>
<reference evidence="1" key="1">
    <citation type="submission" date="2018-11" db="EMBL/GenBank/DDBJ databases">
        <authorList>
            <consortium name="Pathogen Informatics"/>
        </authorList>
    </citation>
    <scope>NUCLEOTIDE SEQUENCE</scope>
</reference>
<comment type="caution">
    <text evidence="1">The sequence shown here is derived from an EMBL/GenBank/DDBJ whole genome shotgun (WGS) entry which is preliminary data.</text>
</comment>
<evidence type="ECO:0000313" key="1">
    <source>
        <dbReference type="EMBL" id="VEL13611.1"/>
    </source>
</evidence>
<dbReference type="EMBL" id="CAAALY010018301">
    <property type="protein sequence ID" value="VEL13611.1"/>
    <property type="molecule type" value="Genomic_DNA"/>
</dbReference>
<gene>
    <name evidence="1" type="ORF">PXEA_LOCUS7051</name>
</gene>
<name>A0A3S4ZK72_9PLAT</name>
<accession>A0A3S4ZK72</accession>
<evidence type="ECO:0000313" key="2">
    <source>
        <dbReference type="Proteomes" id="UP000784294"/>
    </source>
</evidence>
<keyword evidence="2" id="KW-1185">Reference proteome</keyword>